<proteinExistence type="predicted"/>
<name>A0ABS2YHV1_POLSP</name>
<keyword evidence="3" id="KW-1185">Reference proteome</keyword>
<feature type="non-terminal residue" evidence="2">
    <location>
        <position position="240"/>
    </location>
</feature>
<sequence>MEANNHYNFSGHSSSMSSSSGLKRTSGETLYTNGSTMSFPQQGKNLNSEMNVNGITTAIGTSGSGSLPSTAYSLMGNHHQPNLGYDYLWELAQYPSAMGGGTHHKDSPAGVATQQQFQGHGQYQLNGGVGMRQPPNAAANPGRVGQQFWGGDATSSQQQNPSPSSLMNFNSHSMYGAYQSQPHTPTPQQHYGMVPNGLPYYAVSQPQPQMMPAAVQTFSSSQRSPQQQQQQHVSISNSLP</sequence>
<feature type="compositionally biased region" description="Low complexity" evidence="1">
    <location>
        <begin position="10"/>
        <end position="24"/>
    </location>
</feature>
<feature type="compositionally biased region" description="Polar residues" evidence="1">
    <location>
        <begin position="28"/>
        <end position="42"/>
    </location>
</feature>
<evidence type="ECO:0000313" key="3">
    <source>
        <dbReference type="Proteomes" id="UP001166093"/>
    </source>
</evidence>
<feature type="compositionally biased region" description="Low complexity" evidence="1">
    <location>
        <begin position="155"/>
        <end position="165"/>
    </location>
</feature>
<feature type="non-terminal residue" evidence="2">
    <location>
        <position position="1"/>
    </location>
</feature>
<feature type="region of interest" description="Disordered" evidence="1">
    <location>
        <begin position="212"/>
        <end position="240"/>
    </location>
</feature>
<comment type="caution">
    <text evidence="2">The sequence shown here is derived from an EMBL/GenBank/DDBJ whole genome shotgun (WGS) entry which is preliminary data.</text>
</comment>
<feature type="region of interest" description="Disordered" evidence="1">
    <location>
        <begin position="1"/>
        <end position="42"/>
    </location>
</feature>
<evidence type="ECO:0000313" key="2">
    <source>
        <dbReference type="EMBL" id="MBN3285765.1"/>
    </source>
</evidence>
<gene>
    <name evidence="2" type="primary">Baz2a</name>
    <name evidence="2" type="ORF">GTO93_0020344</name>
</gene>
<dbReference type="EMBL" id="JAAWVQ010152300">
    <property type="protein sequence ID" value="MBN3285765.1"/>
    <property type="molecule type" value="Genomic_DNA"/>
</dbReference>
<dbReference type="Proteomes" id="UP001166093">
    <property type="component" value="Unassembled WGS sequence"/>
</dbReference>
<feature type="region of interest" description="Disordered" evidence="1">
    <location>
        <begin position="130"/>
        <end position="192"/>
    </location>
</feature>
<evidence type="ECO:0000256" key="1">
    <source>
        <dbReference type="SAM" id="MobiDB-lite"/>
    </source>
</evidence>
<feature type="compositionally biased region" description="Low complexity" evidence="1">
    <location>
        <begin position="181"/>
        <end position="190"/>
    </location>
</feature>
<accession>A0ABS2YHV1</accession>
<organism evidence="2 3">
    <name type="scientific">Polyodon spathula</name>
    <name type="common">North American paddlefish</name>
    <name type="synonym">Squalus spathula</name>
    <dbReference type="NCBI Taxonomy" id="7913"/>
    <lineage>
        <taxon>Eukaryota</taxon>
        <taxon>Metazoa</taxon>
        <taxon>Chordata</taxon>
        <taxon>Craniata</taxon>
        <taxon>Vertebrata</taxon>
        <taxon>Euteleostomi</taxon>
        <taxon>Actinopterygii</taxon>
        <taxon>Chondrostei</taxon>
        <taxon>Acipenseriformes</taxon>
        <taxon>Polyodontidae</taxon>
        <taxon>Polyodon</taxon>
    </lineage>
</organism>
<protein>
    <submittedName>
        <fullName evidence="2">BAZ2A protein</fullName>
    </submittedName>
</protein>
<reference evidence="2" key="1">
    <citation type="journal article" date="2021" name="Cell">
        <title>Tracing the genetic footprints of vertebrate landing in non-teleost ray-finned fishes.</title>
        <authorList>
            <person name="Bi X."/>
            <person name="Wang K."/>
            <person name="Yang L."/>
            <person name="Pan H."/>
            <person name="Jiang H."/>
            <person name="Wei Q."/>
            <person name="Fang M."/>
            <person name="Yu H."/>
            <person name="Zhu C."/>
            <person name="Cai Y."/>
            <person name="He Y."/>
            <person name="Gan X."/>
            <person name="Zeng H."/>
            <person name="Yu D."/>
            <person name="Zhu Y."/>
            <person name="Jiang H."/>
            <person name="Qiu Q."/>
            <person name="Yang H."/>
            <person name="Zhang Y.E."/>
            <person name="Wang W."/>
            <person name="Zhu M."/>
            <person name="He S."/>
            <person name="Zhang G."/>
        </authorList>
    </citation>
    <scope>NUCLEOTIDE SEQUENCE</scope>
    <source>
        <strain evidence="2">Pddl_001</strain>
    </source>
</reference>